<reference evidence="2" key="2">
    <citation type="submission" date="2022-06" db="UniProtKB">
        <authorList>
            <consortium name="EnsemblPlants"/>
        </authorList>
    </citation>
    <scope>IDENTIFICATION</scope>
</reference>
<name>A0A8R7RBT0_TRIUA</name>
<dbReference type="Gramene" id="TuG1812S0001418600.01.T01">
    <property type="protein sequence ID" value="TuG1812S0001418600.01.T01"/>
    <property type="gene ID" value="TuG1812S0001418600.01"/>
</dbReference>
<reference evidence="3" key="1">
    <citation type="journal article" date="2013" name="Nature">
        <title>Draft genome of the wheat A-genome progenitor Triticum urartu.</title>
        <authorList>
            <person name="Ling H.Q."/>
            <person name="Zhao S."/>
            <person name="Liu D."/>
            <person name="Wang J."/>
            <person name="Sun H."/>
            <person name="Zhang C."/>
            <person name="Fan H."/>
            <person name="Li D."/>
            <person name="Dong L."/>
            <person name="Tao Y."/>
            <person name="Gao C."/>
            <person name="Wu H."/>
            <person name="Li Y."/>
            <person name="Cui Y."/>
            <person name="Guo X."/>
            <person name="Zheng S."/>
            <person name="Wang B."/>
            <person name="Yu K."/>
            <person name="Liang Q."/>
            <person name="Yang W."/>
            <person name="Lou X."/>
            <person name="Chen J."/>
            <person name="Feng M."/>
            <person name="Jian J."/>
            <person name="Zhang X."/>
            <person name="Luo G."/>
            <person name="Jiang Y."/>
            <person name="Liu J."/>
            <person name="Wang Z."/>
            <person name="Sha Y."/>
            <person name="Zhang B."/>
            <person name="Wu H."/>
            <person name="Tang D."/>
            <person name="Shen Q."/>
            <person name="Xue P."/>
            <person name="Zou S."/>
            <person name="Wang X."/>
            <person name="Liu X."/>
            <person name="Wang F."/>
            <person name="Yang Y."/>
            <person name="An X."/>
            <person name="Dong Z."/>
            <person name="Zhang K."/>
            <person name="Zhang X."/>
            <person name="Luo M.C."/>
            <person name="Dvorak J."/>
            <person name="Tong Y."/>
            <person name="Wang J."/>
            <person name="Yang H."/>
            <person name="Li Z."/>
            <person name="Wang D."/>
            <person name="Zhang A."/>
            <person name="Wang J."/>
        </authorList>
    </citation>
    <scope>NUCLEOTIDE SEQUENCE</scope>
    <source>
        <strain evidence="3">cv. G1812</strain>
    </source>
</reference>
<organism evidence="2 3">
    <name type="scientific">Triticum urartu</name>
    <name type="common">Red wild einkorn</name>
    <name type="synonym">Crithodium urartu</name>
    <dbReference type="NCBI Taxonomy" id="4572"/>
    <lineage>
        <taxon>Eukaryota</taxon>
        <taxon>Viridiplantae</taxon>
        <taxon>Streptophyta</taxon>
        <taxon>Embryophyta</taxon>
        <taxon>Tracheophyta</taxon>
        <taxon>Spermatophyta</taxon>
        <taxon>Magnoliopsida</taxon>
        <taxon>Liliopsida</taxon>
        <taxon>Poales</taxon>
        <taxon>Poaceae</taxon>
        <taxon>BOP clade</taxon>
        <taxon>Pooideae</taxon>
        <taxon>Triticodae</taxon>
        <taxon>Triticeae</taxon>
        <taxon>Triticinae</taxon>
        <taxon>Triticum</taxon>
    </lineage>
</organism>
<dbReference type="AlphaFoldDB" id="A0A8R7RBT0"/>
<proteinExistence type="predicted"/>
<accession>A0A8R7RBT0</accession>
<evidence type="ECO:0000313" key="3">
    <source>
        <dbReference type="Proteomes" id="UP000015106"/>
    </source>
</evidence>
<evidence type="ECO:0000256" key="1">
    <source>
        <dbReference type="SAM" id="MobiDB-lite"/>
    </source>
</evidence>
<sequence>GPVARVHVELPGRPLRVLLLLPPRRVSAVAVICRSCSQRIKEKKNRSIDRSVNPLGSDGGSVGLCRPVGLGAAAPEWAFCCRKKDLTSPPLLMALSAGGASSSGSVGGRKGAESDGGWRIGDRQGGFIMVPLWLFEF</sequence>
<evidence type="ECO:0000313" key="2">
    <source>
        <dbReference type="EnsemblPlants" id="TuG1812S0001418600.01.T01"/>
    </source>
</evidence>
<protein>
    <submittedName>
        <fullName evidence="2">Uncharacterized protein</fullName>
    </submittedName>
</protein>
<keyword evidence="3" id="KW-1185">Reference proteome</keyword>
<dbReference type="EnsemblPlants" id="TuG1812S0001418600.01.T01">
    <property type="protein sequence ID" value="TuG1812S0001418600.01.T01"/>
    <property type="gene ID" value="TuG1812S0001418600.01"/>
</dbReference>
<feature type="region of interest" description="Disordered" evidence="1">
    <location>
        <begin position="98"/>
        <end position="117"/>
    </location>
</feature>
<dbReference type="Proteomes" id="UP000015106">
    <property type="component" value="Unassembled WGS sequence"/>
</dbReference>